<evidence type="ECO:0000256" key="1">
    <source>
        <dbReference type="SAM" id="MobiDB-lite"/>
    </source>
</evidence>
<feature type="non-terminal residue" evidence="4">
    <location>
        <position position="1"/>
    </location>
</feature>
<gene>
    <name evidence="4" type="ORF">B0A65_10120</name>
</gene>
<dbReference type="Gene3D" id="2.60.40.1200">
    <property type="match status" value="1"/>
</dbReference>
<organism evidence="4 5">
    <name type="scientific">Flavobacterium frigidimaris</name>
    <dbReference type="NCBI Taxonomy" id="262320"/>
    <lineage>
        <taxon>Bacteria</taxon>
        <taxon>Pseudomonadati</taxon>
        <taxon>Bacteroidota</taxon>
        <taxon>Flavobacteriia</taxon>
        <taxon>Flavobacteriales</taxon>
        <taxon>Flavobacteriaceae</taxon>
        <taxon>Flavobacterium</taxon>
    </lineage>
</organism>
<protein>
    <recommendedName>
        <fullName evidence="6">Gliding motility-associated C-terminal domain-containing protein</fullName>
    </recommendedName>
</protein>
<dbReference type="Pfam" id="PF17963">
    <property type="entry name" value="Big_9"/>
    <property type="match status" value="1"/>
</dbReference>
<evidence type="ECO:0000259" key="2">
    <source>
        <dbReference type="Pfam" id="PF17803"/>
    </source>
</evidence>
<feature type="domain" description="RapA2 cadherin-like" evidence="2">
    <location>
        <begin position="104"/>
        <end position="188"/>
    </location>
</feature>
<reference evidence="4 5" key="1">
    <citation type="submission" date="2016-11" db="EMBL/GenBank/DDBJ databases">
        <title>Whole genomes of Flavobacteriaceae.</title>
        <authorList>
            <person name="Stine C."/>
            <person name="Li C."/>
            <person name="Tadesse D."/>
        </authorList>
    </citation>
    <scope>NUCLEOTIDE SEQUENCE [LARGE SCALE GENOMIC DNA]</scope>
    <source>
        <strain evidence="4 5">DSM 15937</strain>
    </source>
</reference>
<dbReference type="Pfam" id="PF17803">
    <property type="entry name" value="Cadherin_4"/>
    <property type="match status" value="2"/>
</dbReference>
<proteinExistence type="predicted"/>
<dbReference type="InterPro" id="IPR055354">
    <property type="entry name" value="DUF7507"/>
</dbReference>
<accession>A0ABX4BRR7</accession>
<dbReference type="EMBL" id="MUGV01000016">
    <property type="protein sequence ID" value="OXA79707.1"/>
    <property type="molecule type" value="Genomic_DNA"/>
</dbReference>
<sequence length="1077" mass="113429">GNLTDIGTLTITVTPVNDAPVAVDDSITATEDTLFTSSVNLTANDTDVDQDALTVVAGTFTTTQGGKLILAADGSYTYMPAANFHGTDTVDYTLTDGNLTDIGTLTITVTPVNDAPVAVDDVNATDEDTTLTVEVNSPNNLLANDTDADGDILTISQFAIGSTIYTIGSTANFSEGSLTINANGSYVFVPKPDYNGSVPKVTYTVTDGVDSVTANLFITVNPVNELLVINDDAASSVVGSNQAITILNVLGNDTKGGSSIVLSEVTIAETVVDPTGFIKLNSDGTIVLKANAPAGTYNLTYQVCEVNTTNCATATVIISVIAPVIDALKETTSPINGTIGGTTTSLVSNDTLNGSPVVIGTNPGQVILTPVSVPTGLSLNTDGSVKVDGGTKAGTYNVEYKICEVNNPTNCDSVISQVVVTGGDLLANPDIIGSVVGINQPTTLVNVFANDTNNGLPVVATDMKLSIITPDPGGFITLNPDGSAILGANAPAGTYELIYQICEKLNPANCSSASIKVTVTAPTMTVTANSYCSNDVPYVSYSVRADNFTPNNLLTIKWIDSANNVVATQTNLPLTGNVLWPGAIVDSNGIGLDWPGWLLTNGQWTEGVDGFENTRTGVTMQFSLNPTVNVIVNYPPATPQCNARPTFAIKANNDIAGPIDSDKGQGTSVNIFNNDTLNGTVVNPASVILSTVVSNSNLNLKADGSIEIKSGTPSGIYQLTYQICDVSNLSNCSQAIVRVTVLNISDPAPPTPGQYAQIVLTNDNARSVDGINGEIEFINVLDNDLLNALPIDPTKVVIANTPKSPYFEFNSDGTVSVKPNTPGGNYALTYQVCEKANATNCYTAILNVFVEVPAIAIIKTAVFNDENGNGFANAGETITYKFKVSNIGNVPLTRIAIADHLSGVVLSGEAIDLDVKEYDENNFTAQYKITQDDINHGSVSNQASVQGRSGKGVLVEDKSDDSSNLEDRPTVLPLNGCQIKVFNAFSPNGDSKNSRFYIQGLECYPDNTVEIYNRWGVLVFDIDHYNNEDRVFIGISAGRATIKQTDGLPVGTYFYILKYKDSDSNPHELSGYVYINK</sequence>
<evidence type="ECO:0000259" key="3">
    <source>
        <dbReference type="Pfam" id="PF24346"/>
    </source>
</evidence>
<name>A0ABX4BRR7_FLAFR</name>
<keyword evidence="5" id="KW-1185">Reference proteome</keyword>
<feature type="domain" description="RapA2 cadherin-like" evidence="2">
    <location>
        <begin position="8"/>
        <end position="78"/>
    </location>
</feature>
<dbReference type="Gene3D" id="2.60.40.2810">
    <property type="match status" value="1"/>
</dbReference>
<dbReference type="RefSeq" id="WP_089069624.1">
    <property type="nucleotide sequence ID" value="NZ_MUGV01000016.1"/>
</dbReference>
<evidence type="ECO:0008006" key="6">
    <source>
        <dbReference type="Google" id="ProtNLM"/>
    </source>
</evidence>
<dbReference type="Proteomes" id="UP000198382">
    <property type="component" value="Unassembled WGS sequence"/>
</dbReference>
<dbReference type="NCBIfam" id="NF012211">
    <property type="entry name" value="tand_rpt_95"/>
    <property type="match status" value="2"/>
</dbReference>
<feature type="region of interest" description="Disordered" evidence="1">
    <location>
        <begin position="939"/>
        <end position="967"/>
    </location>
</feature>
<evidence type="ECO:0000313" key="5">
    <source>
        <dbReference type="Proteomes" id="UP000198382"/>
    </source>
</evidence>
<feature type="compositionally biased region" description="Basic and acidic residues" evidence="1">
    <location>
        <begin position="954"/>
        <end position="967"/>
    </location>
</feature>
<feature type="domain" description="DUF7507" evidence="3">
    <location>
        <begin position="853"/>
        <end position="957"/>
    </location>
</feature>
<evidence type="ECO:0000313" key="4">
    <source>
        <dbReference type="EMBL" id="OXA79707.1"/>
    </source>
</evidence>
<dbReference type="Pfam" id="PF13585">
    <property type="entry name" value="CHU_C"/>
    <property type="match status" value="1"/>
</dbReference>
<dbReference type="Pfam" id="PF24346">
    <property type="entry name" value="DUF7507"/>
    <property type="match status" value="1"/>
</dbReference>
<comment type="caution">
    <text evidence="4">The sequence shown here is derived from an EMBL/GenBank/DDBJ whole genome shotgun (WGS) entry which is preliminary data.</text>
</comment>
<dbReference type="InterPro" id="IPR040853">
    <property type="entry name" value="RapA2_cadherin-like"/>
</dbReference>